<dbReference type="OrthoDB" id="3259238at2"/>
<feature type="transmembrane region" description="Helical" evidence="2">
    <location>
        <begin position="43"/>
        <end position="66"/>
    </location>
</feature>
<name>A0A7Y9ZC14_9MICO</name>
<proteinExistence type="predicted"/>
<keyword evidence="4" id="KW-1185">Reference proteome</keyword>
<dbReference type="AlphaFoldDB" id="A0A7Y9ZC14"/>
<accession>A0A7Y9ZC14</accession>
<sequence>MSDARDAFQNLQAVTGRGFDTTALYADWDEVEQRIARHRTGRVVLSSFVALAVVGGVTFAAMAMPFGGDASPAVPASATPSASASATVESSKTDQAPPDVAPTQAPAMSLFGEPYPAGVSAPSIAYLAAGDLGGRYISETDTEYIIGLLRPDPKDGHTVEVGVPFPKESVLISSATDWECAWLHEYVQATEANDANRAAAALAQVQKFPDLEVVQTYYPDIGEISRAPIAKIVAGGSMTDWSWIPGGCPRP</sequence>
<comment type="caution">
    <text evidence="3">The sequence shown here is derived from an EMBL/GenBank/DDBJ whole genome shotgun (WGS) entry which is preliminary data.</text>
</comment>
<keyword evidence="2" id="KW-0812">Transmembrane</keyword>
<evidence type="ECO:0000313" key="4">
    <source>
        <dbReference type="Proteomes" id="UP000547973"/>
    </source>
</evidence>
<feature type="compositionally biased region" description="Low complexity" evidence="1">
    <location>
        <begin position="71"/>
        <end position="90"/>
    </location>
</feature>
<organism evidence="3 4">
    <name type="scientific">Demequina lutea</name>
    <dbReference type="NCBI Taxonomy" id="431489"/>
    <lineage>
        <taxon>Bacteria</taxon>
        <taxon>Bacillati</taxon>
        <taxon>Actinomycetota</taxon>
        <taxon>Actinomycetes</taxon>
        <taxon>Micrococcales</taxon>
        <taxon>Demequinaceae</taxon>
        <taxon>Demequina</taxon>
    </lineage>
</organism>
<dbReference type="Proteomes" id="UP000547973">
    <property type="component" value="Unassembled WGS sequence"/>
</dbReference>
<dbReference type="RefSeq" id="WP_062073984.1">
    <property type="nucleotide sequence ID" value="NZ_BBRC01000002.1"/>
</dbReference>
<feature type="region of interest" description="Disordered" evidence="1">
    <location>
        <begin position="71"/>
        <end position="107"/>
    </location>
</feature>
<keyword evidence="2" id="KW-1133">Transmembrane helix</keyword>
<gene>
    <name evidence="3" type="ORF">BKA03_002214</name>
</gene>
<evidence type="ECO:0000256" key="2">
    <source>
        <dbReference type="SAM" id="Phobius"/>
    </source>
</evidence>
<reference evidence="3 4" key="1">
    <citation type="submission" date="2020-07" db="EMBL/GenBank/DDBJ databases">
        <title>Sequencing the genomes of 1000 actinobacteria strains.</title>
        <authorList>
            <person name="Klenk H.-P."/>
        </authorList>
    </citation>
    <scope>NUCLEOTIDE SEQUENCE [LARGE SCALE GENOMIC DNA]</scope>
    <source>
        <strain evidence="3 4">DSM 19970</strain>
    </source>
</reference>
<dbReference type="EMBL" id="JACBZO010000001">
    <property type="protein sequence ID" value="NYI42095.1"/>
    <property type="molecule type" value="Genomic_DNA"/>
</dbReference>
<keyword evidence="2" id="KW-0472">Membrane</keyword>
<evidence type="ECO:0000313" key="3">
    <source>
        <dbReference type="EMBL" id="NYI42095.1"/>
    </source>
</evidence>
<evidence type="ECO:0000256" key="1">
    <source>
        <dbReference type="SAM" id="MobiDB-lite"/>
    </source>
</evidence>
<protein>
    <submittedName>
        <fullName evidence="3">Uncharacterized protein</fullName>
    </submittedName>
</protein>